<dbReference type="InterPro" id="IPR046348">
    <property type="entry name" value="SIS_dom_sf"/>
</dbReference>
<protein>
    <submittedName>
        <fullName evidence="4">Bifunctional phosphoglucose/phosphomannose isomerase</fullName>
    </submittedName>
</protein>
<dbReference type="Proteomes" id="UP000240572">
    <property type="component" value="Unassembled WGS sequence"/>
</dbReference>
<name>A0A2P8D5U2_9BACT</name>
<dbReference type="AlphaFoldDB" id="A0A2P8D5U2"/>
<keyword evidence="2 4" id="KW-0413">Isomerase</keyword>
<evidence type="ECO:0000259" key="3">
    <source>
        <dbReference type="PROSITE" id="PS51464"/>
    </source>
</evidence>
<dbReference type="EMBL" id="PYGD01000003">
    <property type="protein sequence ID" value="PSK92594.1"/>
    <property type="molecule type" value="Genomic_DNA"/>
</dbReference>
<dbReference type="SUPFAM" id="SSF53697">
    <property type="entry name" value="SIS domain"/>
    <property type="match status" value="1"/>
</dbReference>
<dbReference type="NCBIfam" id="NF006423">
    <property type="entry name" value="PRK08674.1-2"/>
    <property type="match status" value="1"/>
</dbReference>
<dbReference type="GO" id="GO:1901135">
    <property type="term" value="P:carbohydrate derivative metabolic process"/>
    <property type="evidence" value="ECO:0007669"/>
    <property type="project" value="InterPro"/>
</dbReference>
<dbReference type="GO" id="GO:0004476">
    <property type="term" value="F:mannose-6-phosphate isomerase activity"/>
    <property type="evidence" value="ECO:0007669"/>
    <property type="project" value="InterPro"/>
</dbReference>
<proteinExistence type="inferred from homology"/>
<dbReference type="CDD" id="cd05017">
    <property type="entry name" value="SIS_PGI_PMI_1"/>
    <property type="match status" value="1"/>
</dbReference>
<dbReference type="InterPro" id="IPR035484">
    <property type="entry name" value="SIS_PGI/PMI_1"/>
</dbReference>
<comment type="similarity">
    <text evidence="1">Belongs to the PGI/PMI family.</text>
</comment>
<organism evidence="4 5">
    <name type="scientific">Taibaiella chishuiensis</name>
    <dbReference type="NCBI Taxonomy" id="1434707"/>
    <lineage>
        <taxon>Bacteria</taxon>
        <taxon>Pseudomonadati</taxon>
        <taxon>Bacteroidota</taxon>
        <taxon>Chitinophagia</taxon>
        <taxon>Chitinophagales</taxon>
        <taxon>Chitinophagaceae</taxon>
        <taxon>Taibaiella</taxon>
    </lineage>
</organism>
<dbReference type="Pfam" id="PF01380">
    <property type="entry name" value="SIS"/>
    <property type="match status" value="1"/>
</dbReference>
<dbReference type="GO" id="GO:0005975">
    <property type="term" value="P:carbohydrate metabolic process"/>
    <property type="evidence" value="ECO:0007669"/>
    <property type="project" value="InterPro"/>
</dbReference>
<evidence type="ECO:0000313" key="5">
    <source>
        <dbReference type="Proteomes" id="UP000240572"/>
    </source>
</evidence>
<dbReference type="NCBIfam" id="NF006426">
    <property type="entry name" value="PRK08674.1-6"/>
    <property type="match status" value="1"/>
</dbReference>
<keyword evidence="5" id="KW-1185">Reference proteome</keyword>
<sequence>MDKLIASFTAQLREALQIGASFNFQHEAKPVQHVVISGLGGSGIGASIVQNYTSGNIKVPVIVNKNYFLPAFVNEHSLVIISSYSGNTEETIQAFKEAVRKKATVVCITSGGTIAREAGRKKLDCIIIPPGMPPRACLCYSFVQALYILNRYGLINKSFEKDLKKTIGLLDDNEKAIKDQAKKMARKMNGKLPILYVDAHMEGVAVRWRQQINENAKMLCWHNIVPEMNHNEIVGWKDKRDDCVVVFLRNENDYERVQMRMEINKKMIRKCTSQVYEIWSKGSSYLEQALYLVYIGDWLSWYLAVDHHVDANEVAAIDFLKGELLR</sequence>
<dbReference type="RefSeq" id="WP_106522779.1">
    <property type="nucleotide sequence ID" value="NZ_PYGD01000003.1"/>
</dbReference>
<dbReference type="NCBIfam" id="TIGR02128">
    <property type="entry name" value="G6PI_arch"/>
    <property type="match status" value="1"/>
</dbReference>
<accession>A0A2P8D5U2</accession>
<dbReference type="Gene3D" id="3.40.50.10490">
    <property type="entry name" value="Glucose-6-phosphate isomerase like protein, domain 1"/>
    <property type="match status" value="2"/>
</dbReference>
<dbReference type="PROSITE" id="PS51464">
    <property type="entry name" value="SIS"/>
    <property type="match status" value="1"/>
</dbReference>
<dbReference type="CDD" id="cd05637">
    <property type="entry name" value="SIS_PGI_PMI_2"/>
    <property type="match status" value="1"/>
</dbReference>
<dbReference type="GO" id="GO:0097367">
    <property type="term" value="F:carbohydrate derivative binding"/>
    <property type="evidence" value="ECO:0007669"/>
    <property type="project" value="InterPro"/>
</dbReference>
<dbReference type="GO" id="GO:0004347">
    <property type="term" value="F:glucose-6-phosphate isomerase activity"/>
    <property type="evidence" value="ECO:0007669"/>
    <property type="project" value="InterPro"/>
</dbReference>
<dbReference type="InterPro" id="IPR001347">
    <property type="entry name" value="SIS_dom"/>
</dbReference>
<comment type="caution">
    <text evidence="4">The sequence shown here is derived from an EMBL/GenBank/DDBJ whole genome shotgun (WGS) entry which is preliminary data.</text>
</comment>
<reference evidence="4 5" key="1">
    <citation type="submission" date="2018-03" db="EMBL/GenBank/DDBJ databases">
        <title>Genomic Encyclopedia of Type Strains, Phase III (KMG-III): the genomes of soil and plant-associated and newly described type strains.</title>
        <authorList>
            <person name="Whitman W."/>
        </authorList>
    </citation>
    <scope>NUCLEOTIDE SEQUENCE [LARGE SCALE GENOMIC DNA]</scope>
    <source>
        <strain evidence="4 5">CGMCC 1.12700</strain>
    </source>
</reference>
<feature type="domain" description="SIS" evidence="3">
    <location>
        <begin position="23"/>
        <end position="164"/>
    </location>
</feature>
<evidence type="ECO:0000313" key="4">
    <source>
        <dbReference type="EMBL" id="PSK92594.1"/>
    </source>
</evidence>
<dbReference type="OrthoDB" id="9771734at2"/>
<evidence type="ECO:0000256" key="2">
    <source>
        <dbReference type="ARBA" id="ARBA00023235"/>
    </source>
</evidence>
<dbReference type="InterPro" id="IPR019490">
    <property type="entry name" value="Glu6P/Mann6P_isomerase_C"/>
</dbReference>
<gene>
    <name evidence="4" type="ORF">B0I18_103171</name>
</gene>
<evidence type="ECO:0000256" key="1">
    <source>
        <dbReference type="ARBA" id="ARBA00010523"/>
    </source>
</evidence>
<dbReference type="Pfam" id="PF10432">
    <property type="entry name" value="bact-PGI_C"/>
    <property type="match status" value="1"/>
</dbReference>